<protein>
    <submittedName>
        <fullName evidence="1">Uncharacterized protein</fullName>
    </submittedName>
</protein>
<dbReference type="EMBL" id="KI394353">
    <property type="protein sequence ID" value="ERN03573.1"/>
    <property type="molecule type" value="Genomic_DNA"/>
</dbReference>
<proteinExistence type="predicted"/>
<dbReference type="Gramene" id="ERN03573">
    <property type="protein sequence ID" value="ERN03573"/>
    <property type="gene ID" value="AMTR_s00042p00101940"/>
</dbReference>
<dbReference type="AlphaFoldDB" id="W1P6L9"/>
<accession>W1P6L9</accession>
<name>W1P6L9_AMBTC</name>
<evidence type="ECO:0000313" key="1">
    <source>
        <dbReference type="EMBL" id="ERN03573.1"/>
    </source>
</evidence>
<gene>
    <name evidence="1" type="ORF">AMTR_s00042p00101940</name>
</gene>
<sequence>MYKTNESLTDAACPHMLRIVETKDVFRESGAACEFSISAPFFISGSPFSVGGPIDNVYIDFFCGVLSGVTTKTKEAMYLLSVRGCILRNRGMGDRQLGDYFPHCFSRQHDPNQGCCFTVFGKKYGKKGELQDHEALGASCEAWSKLDMRMVWETSLFLQGLSKFVWVK</sequence>
<dbReference type="Proteomes" id="UP000017836">
    <property type="component" value="Unassembled WGS sequence"/>
</dbReference>
<organism evidence="1 2">
    <name type="scientific">Amborella trichopoda</name>
    <dbReference type="NCBI Taxonomy" id="13333"/>
    <lineage>
        <taxon>Eukaryota</taxon>
        <taxon>Viridiplantae</taxon>
        <taxon>Streptophyta</taxon>
        <taxon>Embryophyta</taxon>
        <taxon>Tracheophyta</taxon>
        <taxon>Spermatophyta</taxon>
        <taxon>Magnoliopsida</taxon>
        <taxon>Amborellales</taxon>
        <taxon>Amborellaceae</taxon>
        <taxon>Amborella</taxon>
    </lineage>
</organism>
<evidence type="ECO:0000313" key="2">
    <source>
        <dbReference type="Proteomes" id="UP000017836"/>
    </source>
</evidence>
<reference evidence="2" key="1">
    <citation type="journal article" date="2013" name="Science">
        <title>The Amborella genome and the evolution of flowering plants.</title>
        <authorList>
            <consortium name="Amborella Genome Project"/>
        </authorList>
    </citation>
    <scope>NUCLEOTIDE SEQUENCE [LARGE SCALE GENOMIC DNA]</scope>
</reference>
<keyword evidence="2" id="KW-1185">Reference proteome</keyword>
<dbReference type="HOGENOM" id="CLU_086788_1_0_1"/>